<dbReference type="Gene3D" id="3.30.70.360">
    <property type="match status" value="1"/>
</dbReference>
<organism evidence="4 5">
    <name type="scientific">Candidatus Kerfeldbacteria bacterium RIFCSPHIGHO2_02_FULL_42_14</name>
    <dbReference type="NCBI Taxonomy" id="1798540"/>
    <lineage>
        <taxon>Bacteria</taxon>
        <taxon>Candidatus Kerfeldiibacteriota</taxon>
    </lineage>
</organism>
<name>A0A1G2APB0_9BACT</name>
<comment type="cofactor">
    <cofactor evidence="1">
        <name>Zn(2+)</name>
        <dbReference type="ChEBI" id="CHEBI:29105"/>
    </cofactor>
</comment>
<protein>
    <recommendedName>
        <fullName evidence="3">Peptidase M20 dimerisation domain-containing protein</fullName>
    </recommendedName>
</protein>
<gene>
    <name evidence="4" type="ORF">A3B74_03050</name>
</gene>
<feature type="domain" description="Peptidase M20 dimerisation" evidence="3">
    <location>
        <begin position="172"/>
        <end position="263"/>
    </location>
</feature>
<comment type="caution">
    <text evidence="4">The sequence shown here is derived from an EMBL/GenBank/DDBJ whole genome shotgun (WGS) entry which is preliminary data.</text>
</comment>
<accession>A0A1G2APB0</accession>
<keyword evidence="2" id="KW-0862">Zinc</keyword>
<proteinExistence type="predicted"/>
<dbReference type="SUPFAM" id="SSF53187">
    <property type="entry name" value="Zn-dependent exopeptidases"/>
    <property type="match status" value="1"/>
</dbReference>
<evidence type="ECO:0000256" key="1">
    <source>
        <dbReference type="ARBA" id="ARBA00001947"/>
    </source>
</evidence>
<evidence type="ECO:0000313" key="5">
    <source>
        <dbReference type="Proteomes" id="UP000177165"/>
    </source>
</evidence>
<sequence length="362" mass="40582">MSSIERLKKTFLELIAINEVYPHEEEIIRYVTRRLDAAKIPWQLDQFKNIIAKRAGEGEPTMISTHLDIPEPAPNVKYFIDGTRISADGTNILGADPKTGLAVILELLDEIQAENKAYRPIEIVLTRGEERGLLGAAALDYSLVQSKMGLVLDEDGPVTQVVTQAPTFVRIMIDIIGKIVHPREPEKGVNALQVACEALHQIPCGYSTKGVTWNIGIFKSGTAVNSVPGRAELIGEMRSYDTQLVLSEAARVQQVFEDTAKKYGGQCHFQSTFEFEGYKLERKHSLFERLEETFKRMHLTPNYFSTYGGSDANVFNTKGIRCVPLGSGYYHAHEYTESASLKDMDTIKTFLKNFFVVEDRVV</sequence>
<dbReference type="Proteomes" id="UP000177165">
    <property type="component" value="Unassembled WGS sequence"/>
</dbReference>
<dbReference type="SUPFAM" id="SSF55031">
    <property type="entry name" value="Bacterial exopeptidase dimerisation domain"/>
    <property type="match status" value="1"/>
</dbReference>
<dbReference type="Gene3D" id="3.40.630.10">
    <property type="entry name" value="Zn peptidases"/>
    <property type="match status" value="1"/>
</dbReference>
<dbReference type="InterPro" id="IPR002933">
    <property type="entry name" value="Peptidase_M20"/>
</dbReference>
<dbReference type="PANTHER" id="PTHR42994">
    <property type="entry name" value="PEPTIDASE T"/>
    <property type="match status" value="1"/>
</dbReference>
<dbReference type="InterPro" id="IPR011650">
    <property type="entry name" value="Peptidase_M20_dimer"/>
</dbReference>
<dbReference type="GO" id="GO:0016787">
    <property type="term" value="F:hydrolase activity"/>
    <property type="evidence" value="ECO:0007669"/>
    <property type="project" value="InterPro"/>
</dbReference>
<evidence type="ECO:0000313" key="4">
    <source>
        <dbReference type="EMBL" id="OGY78744.1"/>
    </source>
</evidence>
<dbReference type="Pfam" id="PF01546">
    <property type="entry name" value="Peptidase_M20"/>
    <property type="match status" value="1"/>
</dbReference>
<dbReference type="AlphaFoldDB" id="A0A1G2APB0"/>
<evidence type="ECO:0000256" key="2">
    <source>
        <dbReference type="ARBA" id="ARBA00022833"/>
    </source>
</evidence>
<evidence type="ECO:0000259" key="3">
    <source>
        <dbReference type="Pfam" id="PF07687"/>
    </source>
</evidence>
<reference evidence="4 5" key="1">
    <citation type="journal article" date="2016" name="Nat. Commun.">
        <title>Thousands of microbial genomes shed light on interconnected biogeochemical processes in an aquifer system.</title>
        <authorList>
            <person name="Anantharaman K."/>
            <person name="Brown C.T."/>
            <person name="Hug L.A."/>
            <person name="Sharon I."/>
            <person name="Castelle C.J."/>
            <person name="Probst A.J."/>
            <person name="Thomas B.C."/>
            <person name="Singh A."/>
            <person name="Wilkins M.J."/>
            <person name="Karaoz U."/>
            <person name="Brodie E.L."/>
            <person name="Williams K.H."/>
            <person name="Hubbard S.S."/>
            <person name="Banfield J.F."/>
        </authorList>
    </citation>
    <scope>NUCLEOTIDE SEQUENCE [LARGE SCALE GENOMIC DNA]</scope>
</reference>
<dbReference type="InterPro" id="IPR036264">
    <property type="entry name" value="Bact_exopeptidase_dim_dom"/>
</dbReference>
<dbReference type="EMBL" id="MHKB01000012">
    <property type="protein sequence ID" value="OGY78744.1"/>
    <property type="molecule type" value="Genomic_DNA"/>
</dbReference>
<dbReference type="STRING" id="1798540.A3B74_03050"/>
<dbReference type="PANTHER" id="PTHR42994:SF2">
    <property type="entry name" value="PEPTIDASE"/>
    <property type="match status" value="1"/>
</dbReference>
<dbReference type="Pfam" id="PF07687">
    <property type="entry name" value="M20_dimer"/>
    <property type="match status" value="1"/>
</dbReference>